<dbReference type="RefSeq" id="WP_062090160.1">
    <property type="nucleotide sequence ID" value="NZ_FCOK02000048.1"/>
</dbReference>
<gene>
    <name evidence="1" type="ORF">AWB69_05826</name>
</gene>
<protein>
    <submittedName>
        <fullName evidence="1">Uncharacterized protein</fullName>
    </submittedName>
</protein>
<dbReference type="Proteomes" id="UP000054683">
    <property type="component" value="Unassembled WGS sequence"/>
</dbReference>
<sequence>MKYANGAVLEALHLAQYRQIPWHKRPAIFTSLHSLGLIDTVLQQPPVDPKYFTPTPIAVLTEKGKSEAERLEACKRTQDWEYEQLADYLCKASSLS</sequence>
<name>A0A158IF59_9BURK</name>
<dbReference type="OrthoDB" id="9108119at2"/>
<evidence type="ECO:0000313" key="1">
    <source>
        <dbReference type="EMBL" id="SAL54650.1"/>
    </source>
</evidence>
<proteinExistence type="predicted"/>
<reference evidence="1 2" key="1">
    <citation type="submission" date="2016-01" db="EMBL/GenBank/DDBJ databases">
        <authorList>
            <person name="Oliw E.H."/>
        </authorList>
    </citation>
    <scope>NUCLEOTIDE SEQUENCE [LARGE SCALE GENOMIC DNA]</scope>
    <source>
        <strain evidence="1">LMG 27134</strain>
    </source>
</reference>
<dbReference type="EMBL" id="FCOK02000048">
    <property type="protein sequence ID" value="SAL54650.1"/>
    <property type="molecule type" value="Genomic_DNA"/>
</dbReference>
<organism evidence="1 2">
    <name type="scientific">Caballeronia udeis</name>
    <dbReference type="NCBI Taxonomy" id="1232866"/>
    <lineage>
        <taxon>Bacteria</taxon>
        <taxon>Pseudomonadati</taxon>
        <taxon>Pseudomonadota</taxon>
        <taxon>Betaproteobacteria</taxon>
        <taxon>Burkholderiales</taxon>
        <taxon>Burkholderiaceae</taxon>
        <taxon>Caballeronia</taxon>
    </lineage>
</organism>
<dbReference type="AlphaFoldDB" id="A0A158IF59"/>
<evidence type="ECO:0000313" key="2">
    <source>
        <dbReference type="Proteomes" id="UP000054683"/>
    </source>
</evidence>
<accession>A0A158IF59</accession>